<feature type="transmembrane region" description="Helical" evidence="1">
    <location>
        <begin position="111"/>
        <end position="129"/>
    </location>
</feature>
<accession>A0A9J6ZJ37</accession>
<feature type="transmembrane region" description="Helical" evidence="1">
    <location>
        <begin position="15"/>
        <end position="37"/>
    </location>
</feature>
<keyword evidence="1" id="KW-0812">Transmembrane</keyword>
<dbReference type="InterPro" id="IPR041489">
    <property type="entry name" value="PDZ_6"/>
</dbReference>
<dbReference type="InterPro" id="IPR036034">
    <property type="entry name" value="PDZ_sf"/>
</dbReference>
<feature type="transmembrane region" description="Helical" evidence="1">
    <location>
        <begin position="261"/>
        <end position="292"/>
    </location>
</feature>
<evidence type="ECO:0000259" key="2">
    <source>
        <dbReference type="Pfam" id="PF17820"/>
    </source>
</evidence>
<dbReference type="AlphaFoldDB" id="A0A9J6ZJ37"/>
<feature type="transmembrane region" description="Helical" evidence="1">
    <location>
        <begin position="229"/>
        <end position="249"/>
    </location>
</feature>
<evidence type="ECO:0000313" key="3">
    <source>
        <dbReference type="EMBL" id="URN96142.1"/>
    </source>
</evidence>
<keyword evidence="1" id="KW-1133">Transmembrane helix</keyword>
<feature type="transmembrane region" description="Helical" evidence="1">
    <location>
        <begin position="58"/>
        <end position="80"/>
    </location>
</feature>
<keyword evidence="1" id="KW-0472">Membrane</keyword>
<dbReference type="KEGG" id="plig:NAG76_07905"/>
<dbReference type="Proteomes" id="UP001056756">
    <property type="component" value="Chromosome"/>
</dbReference>
<gene>
    <name evidence="3" type="ORF">NAG76_07905</name>
</gene>
<dbReference type="EMBL" id="CP097899">
    <property type="protein sequence ID" value="URN96142.1"/>
    <property type="molecule type" value="Genomic_DNA"/>
</dbReference>
<sequence>MGDIELWLQVLGKALVSLLIQPLFYISLMLLLTMFLYRVRMERSMFSVKLKEWKLPMVFMILGGLVAAILVSVIAAVLGFTLTVPTIYWLWFIMLILTVFKVRFLTISYSAGIVAILHLIASVIGPLSLQNDLAFIYQTLLDINAFSLLVISALLGIAQSVLVRIQHKHMISPVYMSGKRGKVIGGYVLQGYWPIPLLLFMPVTPEQSGAFLFNTAYGQPFFMSMSNEAWLMLACPLMIGVTQLTQAVTPKQLALRVSRQGLLVSCVLLLISIGSWWVSGLIWVSAILTLIASELLNWYNNSQESKQTPLYGQDNNGLKVLAVVKSSPAEQMNIEIGDIIIKANGQDVHTLEQLYEAMSINPAFCKLALLNNNRDLKFAQRTRYADEHHQLGIILAPDEQAKYLAKYKEPSLFTWLGRTKLLSKQSAIIAESSSTSVT</sequence>
<feature type="domain" description="PDZ" evidence="2">
    <location>
        <begin position="320"/>
        <end position="359"/>
    </location>
</feature>
<evidence type="ECO:0000256" key="1">
    <source>
        <dbReference type="SAM" id="Phobius"/>
    </source>
</evidence>
<reference evidence="3" key="1">
    <citation type="submission" date="2022-05" db="EMBL/GenBank/DDBJ databases">
        <title>Novel bacterial taxa in a minimal lignocellulolytic consortium and its capacity to transform plastics disclosed by genome-resolved metagenomics.</title>
        <authorList>
            <person name="Rodriguez C.A.D."/>
            <person name="Diaz-Garcia L."/>
            <person name="Herrera K."/>
            <person name="Tarazona N.A."/>
            <person name="Sproer C."/>
            <person name="Overmann J."/>
            <person name="Jimenez D.J."/>
        </authorList>
    </citation>
    <scope>NUCLEOTIDE SEQUENCE</scope>
    <source>
        <strain evidence="3">MAG5</strain>
    </source>
</reference>
<feature type="transmembrane region" description="Helical" evidence="1">
    <location>
        <begin position="184"/>
        <end position="203"/>
    </location>
</feature>
<protein>
    <submittedName>
        <fullName evidence="3">PDZ domain-containing protein</fullName>
    </submittedName>
</protein>
<dbReference type="SUPFAM" id="SSF50156">
    <property type="entry name" value="PDZ domain-like"/>
    <property type="match status" value="1"/>
</dbReference>
<evidence type="ECO:0000313" key="4">
    <source>
        <dbReference type="Proteomes" id="UP001056756"/>
    </source>
</evidence>
<proteinExistence type="predicted"/>
<name>A0A9J6ZJ37_9BACL</name>
<dbReference type="Gene3D" id="2.30.42.10">
    <property type="match status" value="1"/>
</dbReference>
<dbReference type="Pfam" id="PF17820">
    <property type="entry name" value="PDZ_6"/>
    <property type="match status" value="1"/>
</dbReference>
<organism evidence="3 4">
    <name type="scientific">Candidatus Pristimantibacillus lignocellulolyticus</name>
    <dbReference type="NCBI Taxonomy" id="2994561"/>
    <lineage>
        <taxon>Bacteria</taxon>
        <taxon>Bacillati</taxon>
        <taxon>Bacillota</taxon>
        <taxon>Bacilli</taxon>
        <taxon>Bacillales</taxon>
        <taxon>Paenibacillaceae</taxon>
        <taxon>Candidatus Pristimantibacillus</taxon>
    </lineage>
</organism>
<feature type="transmembrane region" description="Helical" evidence="1">
    <location>
        <begin position="86"/>
        <end position="104"/>
    </location>
</feature>
<feature type="transmembrane region" description="Helical" evidence="1">
    <location>
        <begin position="135"/>
        <end position="163"/>
    </location>
</feature>